<reference evidence="2" key="1">
    <citation type="submission" date="2022-11" db="EMBL/GenBank/DDBJ databases">
        <title>Genome Sequence of Cubamyces cubensis.</title>
        <authorList>
            <person name="Buettner E."/>
        </authorList>
    </citation>
    <scope>NUCLEOTIDE SEQUENCE</scope>
    <source>
        <strain evidence="2">MPL-01</strain>
    </source>
</reference>
<dbReference type="Proteomes" id="UP001215151">
    <property type="component" value="Unassembled WGS sequence"/>
</dbReference>
<keyword evidence="3" id="KW-1185">Reference proteome</keyword>
<organism evidence="2 3">
    <name type="scientific">Trametes cubensis</name>
    <dbReference type="NCBI Taxonomy" id="1111947"/>
    <lineage>
        <taxon>Eukaryota</taxon>
        <taxon>Fungi</taxon>
        <taxon>Dikarya</taxon>
        <taxon>Basidiomycota</taxon>
        <taxon>Agaricomycotina</taxon>
        <taxon>Agaricomycetes</taxon>
        <taxon>Polyporales</taxon>
        <taxon>Polyporaceae</taxon>
        <taxon>Trametes</taxon>
    </lineage>
</organism>
<evidence type="ECO:0000313" key="2">
    <source>
        <dbReference type="EMBL" id="KAJ8490145.1"/>
    </source>
</evidence>
<feature type="region of interest" description="Disordered" evidence="1">
    <location>
        <begin position="123"/>
        <end position="148"/>
    </location>
</feature>
<protein>
    <submittedName>
        <fullName evidence="2">Uncharacterized protein</fullName>
    </submittedName>
</protein>
<gene>
    <name evidence="2" type="ORF">ONZ51_g2478</name>
</gene>
<accession>A0AAD7XGM7</accession>
<evidence type="ECO:0000256" key="1">
    <source>
        <dbReference type="SAM" id="MobiDB-lite"/>
    </source>
</evidence>
<name>A0AAD7XGM7_9APHY</name>
<dbReference type="AlphaFoldDB" id="A0AAD7XGM7"/>
<sequence>MTLRQLTRPAVDAPIKGCSTPLQHPQPRLVYAFIIARRSTTLSPTHLNQNAARMSPLTEEFASRGVDPSSFTAVHDGVVHNPLGAAAYVYEKQFAKPILRILGLIPSSVRLASKPSGVVLATTGNIEDDGSGSEDGSSVSSGELSDVA</sequence>
<dbReference type="EMBL" id="JAPEVG010000039">
    <property type="protein sequence ID" value="KAJ8490145.1"/>
    <property type="molecule type" value="Genomic_DNA"/>
</dbReference>
<comment type="caution">
    <text evidence="2">The sequence shown here is derived from an EMBL/GenBank/DDBJ whole genome shotgun (WGS) entry which is preliminary data.</text>
</comment>
<evidence type="ECO:0000313" key="3">
    <source>
        <dbReference type="Proteomes" id="UP001215151"/>
    </source>
</evidence>
<feature type="compositionally biased region" description="Low complexity" evidence="1">
    <location>
        <begin position="134"/>
        <end position="148"/>
    </location>
</feature>
<proteinExistence type="predicted"/>